<dbReference type="OrthoDB" id="2987886at2"/>
<dbReference type="InterPro" id="IPR018710">
    <property type="entry name" value="DUF2232"/>
</dbReference>
<evidence type="ECO:0000256" key="1">
    <source>
        <dbReference type="SAM" id="Phobius"/>
    </source>
</evidence>
<sequence length="318" mass="35499">MTNYTTRPLIEGAMLTAVTVIMAIMGTALPMFFFLVYILPVPIAINIFRHGLRWGLISIVASSLIAGTVFGVYSALSIVTVTLFVSPALGIGFKRFSPTKNLIVAMAASVVSVVLALCVAFFLMQIDFLKDMQDILNSATESSIEMYKVMGLADTDIQTNAEQLRNIMKLIILSLPAGIALSAVGSALINFLLTLRLLKRLGAKDLTGLPPFECWRMPIIFLFLYGFSLIGMYWGNTRSIELLYNISFNINYFASMFCRLQGLSLLYCALQHFKLPVLPKILIMFFVIFTPFMEILMYAGLFDMIFDYRARLSKRGSN</sequence>
<feature type="transmembrane region" description="Helical" evidence="1">
    <location>
        <begin position="246"/>
        <end position="269"/>
    </location>
</feature>
<comment type="caution">
    <text evidence="2">The sequence shown here is derived from an EMBL/GenBank/DDBJ whole genome shotgun (WGS) entry which is preliminary data.</text>
</comment>
<dbReference type="Proteomes" id="UP000295188">
    <property type="component" value="Unassembled WGS sequence"/>
</dbReference>
<dbReference type="RefSeq" id="WP_132550012.1">
    <property type="nucleotide sequence ID" value="NZ_SMAA01000010.1"/>
</dbReference>
<keyword evidence="1" id="KW-0812">Transmembrane</keyword>
<organism evidence="2 3">
    <name type="scientific">Pectinatus cerevisiiphilus</name>
    <dbReference type="NCBI Taxonomy" id="86956"/>
    <lineage>
        <taxon>Bacteria</taxon>
        <taxon>Bacillati</taxon>
        <taxon>Bacillota</taxon>
        <taxon>Negativicutes</taxon>
        <taxon>Selenomonadales</taxon>
        <taxon>Selenomonadaceae</taxon>
        <taxon>Pectinatus</taxon>
    </lineage>
</organism>
<accession>A0A4R3K6W6</accession>
<feature type="transmembrane region" description="Helical" evidence="1">
    <location>
        <begin position="170"/>
        <end position="193"/>
    </location>
</feature>
<reference evidence="2 3" key="1">
    <citation type="submission" date="2019-03" db="EMBL/GenBank/DDBJ databases">
        <title>Genomic Encyclopedia of Type Strains, Phase IV (KMG-IV): sequencing the most valuable type-strain genomes for metagenomic binning, comparative biology and taxonomic classification.</title>
        <authorList>
            <person name="Goeker M."/>
        </authorList>
    </citation>
    <scope>NUCLEOTIDE SEQUENCE [LARGE SCALE GENOMIC DNA]</scope>
    <source>
        <strain evidence="2 3">DSM 20467</strain>
    </source>
</reference>
<gene>
    <name evidence="2" type="ORF">EDC37_11066</name>
</gene>
<feature type="transmembrane region" description="Helical" evidence="1">
    <location>
        <begin position="214"/>
        <end position="234"/>
    </location>
</feature>
<dbReference type="EMBL" id="SMAA01000010">
    <property type="protein sequence ID" value="TCS78431.1"/>
    <property type="molecule type" value="Genomic_DNA"/>
</dbReference>
<evidence type="ECO:0000313" key="2">
    <source>
        <dbReference type="EMBL" id="TCS78431.1"/>
    </source>
</evidence>
<dbReference type="AlphaFoldDB" id="A0A4R3K6W6"/>
<feature type="transmembrane region" description="Helical" evidence="1">
    <location>
        <begin position="102"/>
        <end position="124"/>
    </location>
</feature>
<name>A0A4R3K6W6_9FIRM</name>
<feature type="transmembrane region" description="Helical" evidence="1">
    <location>
        <begin position="281"/>
        <end position="301"/>
    </location>
</feature>
<proteinExistence type="predicted"/>
<keyword evidence="1" id="KW-1133">Transmembrane helix</keyword>
<evidence type="ECO:0000313" key="3">
    <source>
        <dbReference type="Proteomes" id="UP000295188"/>
    </source>
</evidence>
<keyword evidence="3" id="KW-1185">Reference proteome</keyword>
<feature type="transmembrane region" description="Helical" evidence="1">
    <location>
        <begin position="76"/>
        <end position="93"/>
    </location>
</feature>
<protein>
    <submittedName>
        <fullName evidence="2">Uncharacterized protein YybS (DUF2232 family)</fullName>
    </submittedName>
</protein>
<dbReference type="Pfam" id="PF09991">
    <property type="entry name" value="DUF2232"/>
    <property type="match status" value="1"/>
</dbReference>
<dbReference type="PANTHER" id="PTHR41324">
    <property type="entry name" value="MEMBRANE PROTEIN-RELATED"/>
    <property type="match status" value="1"/>
</dbReference>
<feature type="transmembrane region" description="Helical" evidence="1">
    <location>
        <begin position="12"/>
        <end position="39"/>
    </location>
</feature>
<keyword evidence="1" id="KW-0472">Membrane</keyword>
<dbReference type="PANTHER" id="PTHR41324:SF1">
    <property type="entry name" value="DUF2232 DOMAIN-CONTAINING PROTEIN"/>
    <property type="match status" value="1"/>
</dbReference>